<organism evidence="1">
    <name type="scientific">candidate division WOR-3 bacterium</name>
    <dbReference type="NCBI Taxonomy" id="2052148"/>
    <lineage>
        <taxon>Bacteria</taxon>
        <taxon>Bacteria division WOR-3</taxon>
    </lineage>
</organism>
<proteinExistence type="predicted"/>
<reference evidence="1" key="1">
    <citation type="journal article" date="2020" name="mSystems">
        <title>Genome- and Community-Level Interaction Insights into Carbon Utilization and Element Cycling Functions of Hydrothermarchaeota in Hydrothermal Sediment.</title>
        <authorList>
            <person name="Zhou Z."/>
            <person name="Liu Y."/>
            <person name="Xu W."/>
            <person name="Pan J."/>
            <person name="Luo Z.H."/>
            <person name="Li M."/>
        </authorList>
    </citation>
    <scope>NUCLEOTIDE SEQUENCE [LARGE SCALE GENOMIC DNA]</scope>
    <source>
        <strain evidence="1">SpSt-780</strain>
    </source>
</reference>
<evidence type="ECO:0000313" key="1">
    <source>
        <dbReference type="EMBL" id="HGW92473.1"/>
    </source>
</evidence>
<sequence length="318" mass="38108">MILLIFLIGQDKVIFNEKDFIDKYTKYEITRDKNVEKEFLDLYKNVRPYGIDTYIKYLLLKKDDKKIREEIDYLISYLRDGNKIPKVIYSYALKALILLKDDENFYKNLSAVLSFLLRDYEITYREREVRPILFRFFNNYSNLDSLSKYENITNLLGKEWIEKVNNYKKDKERKEKLLFFLRNMKEDSALNFVKNNYEKTLVYFYFGDFDKGEIIMKNEYKDSTSLLPFYILIKSGARKEDIKTISSKFLGLEGDIPQGELSKFFYTLIFDTLIQFEDKNLAPYLLYFKIEEGKEKKEAILKNYPNTSPAFIIRNTGK</sequence>
<comment type="caution">
    <text evidence="1">The sequence shown here is derived from an EMBL/GenBank/DDBJ whole genome shotgun (WGS) entry which is preliminary data.</text>
</comment>
<gene>
    <name evidence="1" type="ORF">ENV67_08065</name>
</gene>
<protein>
    <submittedName>
        <fullName evidence="1">Uncharacterized protein</fullName>
    </submittedName>
</protein>
<accession>A0A7C4U853</accession>
<dbReference type="AlphaFoldDB" id="A0A7C4U853"/>
<dbReference type="EMBL" id="DTHG01000098">
    <property type="protein sequence ID" value="HGW92473.1"/>
    <property type="molecule type" value="Genomic_DNA"/>
</dbReference>
<name>A0A7C4U853_UNCW3</name>